<comment type="caution">
    <text evidence="1">The sequence shown here is derived from an EMBL/GenBank/DDBJ whole genome shotgun (WGS) entry which is preliminary data.</text>
</comment>
<proteinExistence type="predicted"/>
<name>A0A101GMZ1_9EURY</name>
<reference evidence="1" key="1">
    <citation type="journal article" date="2015" name="MBio">
        <title>Genome-resolved metagenomic analysis reveals roles for candidate phyla and other microbial community members in biogeochemical transformations in oil reservoirs.</title>
        <authorList>
            <person name="Hu P."/>
            <person name="Tom L."/>
            <person name="Singh A."/>
            <person name="Thomas B.C."/>
            <person name="Baker B.J."/>
            <person name="Piceno Y.M."/>
            <person name="Andersen G.L."/>
            <person name="Banfield J.F."/>
        </authorList>
    </citation>
    <scope>NUCLEOTIDE SEQUENCE [LARGE SCALE GENOMIC DNA]</scope>
    <source>
        <strain evidence="1">62_101</strain>
        <strain evidence="2">63_41</strain>
    </source>
</reference>
<gene>
    <name evidence="1" type="ORF">XD82_1177</name>
    <name evidence="2" type="ORF">XE10_0527</name>
</gene>
<reference evidence="3 4" key="2">
    <citation type="journal article" date="2015" name="MBio">
        <title>Genome-Resolved Metagenomic Analysis Reveals Roles for Candidate Phyla and Other Microbial Community Members in Biogeochemical Transformations in Oil Reservoirs.</title>
        <authorList>
            <person name="Hu P."/>
            <person name="Tom L."/>
            <person name="Singh A."/>
            <person name="Thomas B.C."/>
            <person name="Baker B.J."/>
            <person name="Piceno Y.M."/>
            <person name="Andersen G.L."/>
            <person name="Banfield J.F."/>
        </authorList>
    </citation>
    <scope>NUCLEOTIDE SEQUENCE [LARGE SCALE GENOMIC DNA]</scope>
</reference>
<evidence type="ECO:0000313" key="2">
    <source>
        <dbReference type="EMBL" id="KUL03179.1"/>
    </source>
</evidence>
<dbReference type="AlphaFoldDB" id="A0A101GMZ1"/>
<evidence type="ECO:0008006" key="5">
    <source>
        <dbReference type="Google" id="ProtNLM"/>
    </source>
</evidence>
<evidence type="ECO:0000313" key="4">
    <source>
        <dbReference type="Proteomes" id="UP000054598"/>
    </source>
</evidence>
<dbReference type="PATRIC" id="fig|2198.3.peg.331"/>
<protein>
    <recommendedName>
        <fullName evidence="5">Zinc-ribbon domain-containing protein</fullName>
    </recommendedName>
</protein>
<dbReference type="EMBL" id="LGGD01000144">
    <property type="protein sequence ID" value="KUK61311.1"/>
    <property type="molecule type" value="Genomic_DNA"/>
</dbReference>
<dbReference type="Proteomes" id="UP000054598">
    <property type="component" value="Unassembled WGS sequence"/>
</dbReference>
<accession>A0A101GMZ1</accession>
<organism evidence="1 3">
    <name type="scientific">Methanoculleus marisnigri</name>
    <dbReference type="NCBI Taxonomy" id="2198"/>
    <lineage>
        <taxon>Archaea</taxon>
        <taxon>Methanobacteriati</taxon>
        <taxon>Methanobacteriota</taxon>
        <taxon>Stenosarchaea group</taxon>
        <taxon>Methanomicrobia</taxon>
        <taxon>Methanomicrobiales</taxon>
        <taxon>Methanomicrobiaceae</taxon>
        <taxon>Methanoculleus</taxon>
    </lineage>
</organism>
<evidence type="ECO:0000313" key="1">
    <source>
        <dbReference type="EMBL" id="KUK61311.1"/>
    </source>
</evidence>
<dbReference type="EMBL" id="LGHE01000039">
    <property type="protein sequence ID" value="KUL03179.1"/>
    <property type="molecule type" value="Genomic_DNA"/>
</dbReference>
<dbReference type="Proteomes" id="UP000054323">
    <property type="component" value="Unassembled WGS sequence"/>
</dbReference>
<evidence type="ECO:0000313" key="3">
    <source>
        <dbReference type="Proteomes" id="UP000054323"/>
    </source>
</evidence>
<sequence>MPKCYSCGAEINPKKTRCPKCGAKVEAGSGKQPEAGVVGGRR</sequence>